<protein>
    <submittedName>
        <fullName evidence="1">Uncharacterized protein</fullName>
    </submittedName>
</protein>
<dbReference type="KEGG" id="jag:GJA_2207"/>
<proteinExistence type="predicted"/>
<accession>W0V6E1</accession>
<evidence type="ECO:0000313" key="2">
    <source>
        <dbReference type="Proteomes" id="UP000027604"/>
    </source>
</evidence>
<reference evidence="1 2" key="1">
    <citation type="journal article" date="2015" name="Genome Announc.">
        <title>Genome Sequence of Mushroom Soft-Rot Pathogen Janthinobacterium agaricidamnosum.</title>
        <authorList>
            <person name="Graupner K."/>
            <person name="Lackner G."/>
            <person name="Hertweck C."/>
        </authorList>
    </citation>
    <scope>NUCLEOTIDE SEQUENCE [LARGE SCALE GENOMIC DNA]</scope>
    <source>
        <strain evidence="2">NBRC 102515 / DSM 9628</strain>
    </source>
</reference>
<sequence length="201" mass="21059">MNRRLLDYMPVMEIPDQPGLADAGETARLDDESEMVLGAQLLEVRNPAQLDLFLSGLVADTGAGAAALSGTPLGGALLQALRRAALAVLPIRGAPAEALKNRAATIFGLELEGLSPEDKEFELARHLVRFAGAVAGDVANNVAKSSRAGGDRPRRQVQAALLDAARSHAPGLLGLGQVRLRGRPGAGRWQRQGSHIVVLDG</sequence>
<gene>
    <name evidence="1" type="ORF">GJA_2207</name>
</gene>
<dbReference type="STRING" id="1349767.GJA_2207"/>
<dbReference type="PATRIC" id="fig|1349767.4.peg.3961"/>
<dbReference type="EMBL" id="HG322949">
    <property type="protein sequence ID" value="CDG82842.1"/>
    <property type="molecule type" value="Genomic_DNA"/>
</dbReference>
<organism evidence="1 2">
    <name type="scientific">Janthinobacterium agaricidamnosum NBRC 102515 = DSM 9628</name>
    <dbReference type="NCBI Taxonomy" id="1349767"/>
    <lineage>
        <taxon>Bacteria</taxon>
        <taxon>Pseudomonadati</taxon>
        <taxon>Pseudomonadota</taxon>
        <taxon>Betaproteobacteria</taxon>
        <taxon>Burkholderiales</taxon>
        <taxon>Oxalobacteraceae</taxon>
        <taxon>Janthinobacterium</taxon>
    </lineage>
</organism>
<dbReference type="HOGENOM" id="CLU_1259926_0_0_4"/>
<evidence type="ECO:0000313" key="1">
    <source>
        <dbReference type="EMBL" id="CDG82842.1"/>
    </source>
</evidence>
<dbReference type="Proteomes" id="UP000027604">
    <property type="component" value="Chromosome I"/>
</dbReference>
<keyword evidence="2" id="KW-1185">Reference proteome</keyword>
<dbReference type="RefSeq" id="WP_038491761.1">
    <property type="nucleotide sequence ID" value="NZ_BCTH01000078.1"/>
</dbReference>
<dbReference type="OrthoDB" id="883703at2"/>
<name>W0V6E1_9BURK</name>
<dbReference type="AlphaFoldDB" id="W0V6E1"/>